<feature type="non-terminal residue" evidence="1">
    <location>
        <position position="100"/>
    </location>
</feature>
<name>A0A381ZPY8_9ZZZZ</name>
<evidence type="ECO:0008006" key="2">
    <source>
        <dbReference type="Google" id="ProtNLM"/>
    </source>
</evidence>
<dbReference type="AlphaFoldDB" id="A0A381ZPY8"/>
<organism evidence="1">
    <name type="scientific">marine metagenome</name>
    <dbReference type="NCBI Taxonomy" id="408172"/>
    <lineage>
        <taxon>unclassified sequences</taxon>
        <taxon>metagenomes</taxon>
        <taxon>ecological metagenomes</taxon>
    </lineage>
</organism>
<gene>
    <name evidence="1" type="ORF">METZ01_LOCUS143806</name>
</gene>
<protein>
    <recommendedName>
        <fullName evidence="2">Amidohydrolase-related domain-containing protein</fullName>
    </recommendedName>
</protein>
<evidence type="ECO:0000313" key="1">
    <source>
        <dbReference type="EMBL" id="SVA90952.1"/>
    </source>
</evidence>
<sequence>MIVDVHTHLPSHEFEVPSSDIKYDTAMKSGSGQSTRLSNSIKDYLKAFKNIDKAFMFGIAPRPWDLDKNFLDTSGWIGNLSHNDIAAKVASHAPHKIIPF</sequence>
<reference evidence="1" key="1">
    <citation type="submission" date="2018-05" db="EMBL/GenBank/DDBJ databases">
        <authorList>
            <person name="Lanie J.A."/>
            <person name="Ng W.-L."/>
            <person name="Kazmierczak K.M."/>
            <person name="Andrzejewski T.M."/>
            <person name="Davidsen T.M."/>
            <person name="Wayne K.J."/>
            <person name="Tettelin H."/>
            <person name="Glass J.I."/>
            <person name="Rusch D."/>
            <person name="Podicherti R."/>
            <person name="Tsui H.-C.T."/>
            <person name="Winkler M.E."/>
        </authorList>
    </citation>
    <scope>NUCLEOTIDE SEQUENCE</scope>
</reference>
<dbReference type="EMBL" id="UINC01022072">
    <property type="protein sequence ID" value="SVA90952.1"/>
    <property type="molecule type" value="Genomic_DNA"/>
</dbReference>
<accession>A0A381ZPY8</accession>
<proteinExistence type="predicted"/>